<protein>
    <recommendedName>
        <fullName evidence="4">VIR protein</fullName>
    </recommendedName>
</protein>
<dbReference type="InterPro" id="IPR008780">
    <property type="entry name" value="Plasmodium_Vir"/>
</dbReference>
<evidence type="ECO:0000256" key="1">
    <source>
        <dbReference type="SAM" id="MobiDB-lite"/>
    </source>
</evidence>
<dbReference type="AlphaFoldDB" id="A0A0J9TUA5"/>
<reference evidence="2 3" key="1">
    <citation type="submission" date="2011-09" db="EMBL/GenBank/DDBJ databases">
        <title>The Genome Sequence of Plasmodium vivax North Korean.</title>
        <authorList>
            <consortium name="The Broad Institute Genome Sequencing Platform"/>
            <consortium name="The Broad Institute Genome Sequencing Center for Infectious Disease"/>
            <person name="Neafsey D."/>
            <person name="Carlton J."/>
            <person name="Barnwell J."/>
            <person name="Collins W."/>
            <person name="Escalante A."/>
            <person name="Mullikin J."/>
            <person name="Saul A."/>
            <person name="Guigo R."/>
            <person name="Camara F."/>
            <person name="Young S.K."/>
            <person name="Zeng Q."/>
            <person name="Gargeya S."/>
            <person name="Fitzgerald M."/>
            <person name="Haas B."/>
            <person name="Abouelleil A."/>
            <person name="Alvarado L."/>
            <person name="Arachchi H.M."/>
            <person name="Berlin A."/>
            <person name="Brown A."/>
            <person name="Chapman S.B."/>
            <person name="Chen Z."/>
            <person name="Dunbar C."/>
            <person name="Freedman E."/>
            <person name="Gearin G."/>
            <person name="Gellesch M."/>
            <person name="Goldberg J."/>
            <person name="Griggs A."/>
            <person name="Gujja S."/>
            <person name="Heiman D."/>
            <person name="Howarth C."/>
            <person name="Larson L."/>
            <person name="Lui A."/>
            <person name="MacDonald P.J.P."/>
            <person name="Montmayeur A."/>
            <person name="Murphy C."/>
            <person name="Neiman D."/>
            <person name="Pearson M."/>
            <person name="Priest M."/>
            <person name="Roberts A."/>
            <person name="Saif S."/>
            <person name="Shea T."/>
            <person name="Shenoy N."/>
            <person name="Sisk P."/>
            <person name="Stolte C."/>
            <person name="Sykes S."/>
            <person name="Wortman J."/>
            <person name="Nusbaum C."/>
            <person name="Birren B."/>
        </authorList>
    </citation>
    <scope>NUCLEOTIDE SEQUENCE [LARGE SCALE GENOMIC DNA]</scope>
    <source>
        <strain evidence="2 3">North Korean</strain>
    </source>
</reference>
<proteinExistence type="predicted"/>
<dbReference type="Proteomes" id="UP000053239">
    <property type="component" value="Unassembled WGS sequence"/>
</dbReference>
<organism evidence="2 3">
    <name type="scientific">Plasmodium vivax North Korean</name>
    <dbReference type="NCBI Taxonomy" id="1035514"/>
    <lineage>
        <taxon>Eukaryota</taxon>
        <taxon>Sar</taxon>
        <taxon>Alveolata</taxon>
        <taxon>Apicomplexa</taxon>
        <taxon>Aconoidasida</taxon>
        <taxon>Haemosporida</taxon>
        <taxon>Plasmodiidae</taxon>
        <taxon>Plasmodium</taxon>
        <taxon>Plasmodium (Plasmodium)</taxon>
    </lineage>
</organism>
<gene>
    <name evidence="2" type="ORF">PVNG_04346</name>
</gene>
<feature type="compositionally biased region" description="Basic and acidic residues" evidence="1">
    <location>
        <begin position="188"/>
        <end position="200"/>
    </location>
</feature>
<accession>A0A0J9TUA5</accession>
<name>A0A0J9TUA5_PLAVI</name>
<feature type="region of interest" description="Disordered" evidence="1">
    <location>
        <begin position="179"/>
        <end position="209"/>
    </location>
</feature>
<evidence type="ECO:0008006" key="4">
    <source>
        <dbReference type="Google" id="ProtNLM"/>
    </source>
</evidence>
<dbReference type="Pfam" id="PF05795">
    <property type="entry name" value="Plasmodium_Vir"/>
    <property type="match status" value="2"/>
</dbReference>
<dbReference type="EMBL" id="KQ235474">
    <property type="protein sequence ID" value="KMZ98402.1"/>
    <property type="molecule type" value="Genomic_DNA"/>
</dbReference>
<evidence type="ECO:0000313" key="2">
    <source>
        <dbReference type="EMBL" id="KMZ98402.1"/>
    </source>
</evidence>
<evidence type="ECO:0000313" key="3">
    <source>
        <dbReference type="Proteomes" id="UP000053239"/>
    </source>
</evidence>
<sequence>MCATILNYLETTYSKSKHTNDAYDVCKLLNYWAYKRLNVILYSKSSSYIKHKFGDIVLKWNSFNEDNFEKHNKIICEPIDNIVAYDEWEKIKELYEYYVNYSTIITNLKFYPQLCEKFYKYVTSKKQLYTYFKERCTRKDANMCPEFYDPYERYDPEKVLPHPDCKDVTLQERPAADSRMPQLLSGHLDSDPNSDDRDGRMMTYDAPPSNAKPHNVRMYGNVLLGVVATSMTSGALYRFTPLGGMIRNGLGWNNNNMRNFNGGDIRLYDYASESFNPYPGEEHYIGYHPA</sequence>